<keyword evidence="2" id="KW-1185">Reference proteome</keyword>
<evidence type="ECO:0000313" key="1">
    <source>
        <dbReference type="EMBL" id="TMS12926.1"/>
    </source>
</evidence>
<organism evidence="1 2">
    <name type="scientific">Larimichthys crocea</name>
    <name type="common">Large yellow croaker</name>
    <name type="synonym">Pseudosciaena crocea</name>
    <dbReference type="NCBI Taxonomy" id="215358"/>
    <lineage>
        <taxon>Eukaryota</taxon>
        <taxon>Metazoa</taxon>
        <taxon>Chordata</taxon>
        <taxon>Craniata</taxon>
        <taxon>Vertebrata</taxon>
        <taxon>Euteleostomi</taxon>
        <taxon>Actinopterygii</taxon>
        <taxon>Neopterygii</taxon>
        <taxon>Teleostei</taxon>
        <taxon>Neoteleostei</taxon>
        <taxon>Acanthomorphata</taxon>
        <taxon>Eupercaria</taxon>
        <taxon>Sciaenidae</taxon>
        <taxon>Larimichthys</taxon>
    </lineage>
</organism>
<reference evidence="1" key="1">
    <citation type="submission" date="2018-11" db="EMBL/GenBank/DDBJ databases">
        <title>The sequence and de novo assembly of Larimichthys crocea genome using PacBio and Hi-C technologies.</title>
        <authorList>
            <person name="Xu P."/>
            <person name="Chen B."/>
            <person name="Zhou Z."/>
            <person name="Ke Q."/>
            <person name="Wu Y."/>
            <person name="Bai H."/>
            <person name="Pu F."/>
        </authorList>
    </citation>
    <scope>NUCLEOTIDE SEQUENCE</scope>
    <source>
        <tissue evidence="1">Muscle</tissue>
    </source>
</reference>
<accession>A0ACD3R0B2</accession>
<protein>
    <submittedName>
        <fullName evidence="1">Uncharacterized protein</fullName>
    </submittedName>
</protein>
<dbReference type="Proteomes" id="UP000793456">
    <property type="component" value="Chromosome XI"/>
</dbReference>
<comment type="caution">
    <text evidence="1">The sequence shown here is derived from an EMBL/GenBank/DDBJ whole genome shotgun (WGS) entry which is preliminary data.</text>
</comment>
<dbReference type="EMBL" id="CM011684">
    <property type="protein sequence ID" value="TMS12926.1"/>
    <property type="molecule type" value="Genomic_DNA"/>
</dbReference>
<proteinExistence type="predicted"/>
<name>A0ACD3R0B2_LARCR</name>
<evidence type="ECO:0000313" key="2">
    <source>
        <dbReference type="Proteomes" id="UP000793456"/>
    </source>
</evidence>
<gene>
    <name evidence="1" type="ORF">E3U43_018001</name>
</gene>
<sequence>MDKMLTQNMSTDHGMAKDDKPPRQEGKRWTDVSYFKHFWPVRRAKPCYL</sequence>